<dbReference type="InterPro" id="IPR002794">
    <property type="entry name" value="DUF92_TMEM19"/>
</dbReference>
<keyword evidence="5 6" id="KW-0472">Membrane</keyword>
<evidence type="ECO:0000256" key="3">
    <source>
        <dbReference type="ARBA" id="ARBA00022692"/>
    </source>
</evidence>
<dbReference type="GO" id="GO:0016020">
    <property type="term" value="C:membrane"/>
    <property type="evidence" value="ECO:0007669"/>
    <property type="project" value="UniProtKB-SubCell"/>
</dbReference>
<protein>
    <submittedName>
        <fullName evidence="7">DUF92 domain-containing protein</fullName>
    </submittedName>
</protein>
<comment type="similarity">
    <text evidence="2">Belongs to the TMEM19 family.</text>
</comment>
<dbReference type="Pfam" id="PF01940">
    <property type="entry name" value="DUF92"/>
    <property type="match status" value="1"/>
</dbReference>
<evidence type="ECO:0000256" key="1">
    <source>
        <dbReference type="ARBA" id="ARBA00004141"/>
    </source>
</evidence>
<feature type="transmembrane region" description="Helical" evidence="6">
    <location>
        <begin position="272"/>
        <end position="292"/>
    </location>
</feature>
<sequence length="570" mass="56397">MRNAVGMGLSVLYVLAVLGASSLLARRGMGEEGTRKLVHIALGGWWVVAALFFTSPWWAAALPAAFIVVNALAWRKQKLAFMARGEGEDTPGTVYYAVSLTLLALFSFGIGAPYVGALGVFCMAFGDGFAAVLGKRFGRRALPGAGGGKSLVGTAVMFAASFVSCAGLLLAAGSAGWQGAVPSFAAAAGAGTAAGAAGLAAGVVGPVLLVSLGLAALAAFLEAASPAGLDNLSVPLGVTGLYAALFLPATGYAPLLAGLLLSGAVALAALRLGLLTVPGTLGAVGVGTLTFAFGGWPLWLLLMWFFGSSNVASRLMRRVRGARAGEKRGGPRKLRQVLANSVPFLACAAAYAATGEAWFLIVSAGALAASTADTWASEIGTYSRKPPVSIVTRRPMQRGLSGGVSPLGLAATVVGAATSAFLAMFLFHAFGFAVPTGPEAFLFIIACGVAGSVVDSFLGALLQAKYRAPGEAGADTGDRARGGNVSGGAAGTGAAARACALAGAGAAALGDGSLGDAALAEGDGALVEAAPARGAAGYTLVSGYAWVTNDAVNLLSGVAVVALGLLAALP</sequence>
<feature type="transmembrane region" description="Helical" evidence="6">
    <location>
        <begin position="403"/>
        <end position="428"/>
    </location>
</feature>
<evidence type="ECO:0000256" key="4">
    <source>
        <dbReference type="ARBA" id="ARBA00022989"/>
    </source>
</evidence>
<feature type="transmembrane region" description="Helical" evidence="6">
    <location>
        <begin position="207"/>
        <end position="229"/>
    </location>
</feature>
<dbReference type="PANTHER" id="PTHR13353:SF5">
    <property type="entry name" value="TRANSMEMBRANE PROTEIN 19"/>
    <property type="match status" value="1"/>
</dbReference>
<keyword evidence="8" id="KW-1185">Reference proteome</keyword>
<feature type="transmembrane region" description="Helical" evidence="6">
    <location>
        <begin position="43"/>
        <end position="73"/>
    </location>
</feature>
<evidence type="ECO:0000313" key="8">
    <source>
        <dbReference type="Proteomes" id="UP000587396"/>
    </source>
</evidence>
<dbReference type="Proteomes" id="UP000587396">
    <property type="component" value="Unassembled WGS sequence"/>
</dbReference>
<reference evidence="7 8" key="1">
    <citation type="submission" date="2020-08" db="EMBL/GenBank/DDBJ databases">
        <authorList>
            <person name="Liu C."/>
            <person name="Sun Q."/>
        </authorList>
    </citation>
    <scope>NUCLEOTIDE SEQUENCE [LARGE SCALE GENOMIC DNA]</scope>
    <source>
        <strain evidence="7 8">N22</strain>
    </source>
</reference>
<accession>A0A842JH03</accession>
<evidence type="ECO:0000256" key="6">
    <source>
        <dbReference type="SAM" id="Phobius"/>
    </source>
</evidence>
<feature type="transmembrane region" description="Helical" evidence="6">
    <location>
        <begin position="440"/>
        <end position="462"/>
    </location>
</feature>
<name>A0A842JH03_9ACTN</name>
<dbReference type="PANTHER" id="PTHR13353">
    <property type="entry name" value="TRANSMEMBRANE PROTEIN 19"/>
    <property type="match status" value="1"/>
</dbReference>
<proteinExistence type="inferred from homology"/>
<evidence type="ECO:0000256" key="5">
    <source>
        <dbReference type="ARBA" id="ARBA00023136"/>
    </source>
</evidence>
<feature type="transmembrane region" description="Helical" evidence="6">
    <location>
        <begin position="298"/>
        <end position="316"/>
    </location>
</feature>
<feature type="transmembrane region" description="Helical" evidence="6">
    <location>
        <begin position="94"/>
        <end position="112"/>
    </location>
</feature>
<evidence type="ECO:0000256" key="2">
    <source>
        <dbReference type="ARBA" id="ARBA00009012"/>
    </source>
</evidence>
<keyword evidence="3 6" id="KW-0812">Transmembrane</keyword>
<evidence type="ECO:0000313" key="7">
    <source>
        <dbReference type="EMBL" id="MBC2889761.1"/>
    </source>
</evidence>
<feature type="transmembrane region" description="Helical" evidence="6">
    <location>
        <begin position="241"/>
        <end position="265"/>
    </location>
</feature>
<keyword evidence="4 6" id="KW-1133">Transmembrane helix</keyword>
<dbReference type="RefSeq" id="WP_185905541.1">
    <property type="nucleotide sequence ID" value="NZ_JACMSE010000007.1"/>
</dbReference>
<feature type="transmembrane region" description="Helical" evidence="6">
    <location>
        <begin position="551"/>
        <end position="569"/>
    </location>
</feature>
<gene>
    <name evidence="7" type="ORF">H7313_10480</name>
</gene>
<feature type="transmembrane region" description="Helical" evidence="6">
    <location>
        <begin position="150"/>
        <end position="173"/>
    </location>
</feature>
<comment type="subcellular location">
    <subcellularLocation>
        <location evidence="1">Membrane</location>
        <topology evidence="1">Multi-pass membrane protein</topology>
    </subcellularLocation>
</comment>
<comment type="caution">
    <text evidence="7">The sequence shown here is derived from an EMBL/GenBank/DDBJ whole genome shotgun (WGS) entry which is preliminary data.</text>
</comment>
<dbReference type="EMBL" id="JACMSE010000007">
    <property type="protein sequence ID" value="MBC2889761.1"/>
    <property type="molecule type" value="Genomic_DNA"/>
</dbReference>
<dbReference type="AlphaFoldDB" id="A0A842JH03"/>
<organism evidence="7 8">
    <name type="scientific">Gordonibacter massiliensis</name>
    <name type="common">ex Traore et al. 2017</name>
    <dbReference type="NCBI Taxonomy" id="1841863"/>
    <lineage>
        <taxon>Bacteria</taxon>
        <taxon>Bacillati</taxon>
        <taxon>Actinomycetota</taxon>
        <taxon>Coriobacteriia</taxon>
        <taxon>Eggerthellales</taxon>
        <taxon>Eggerthellaceae</taxon>
        <taxon>Gordonibacter</taxon>
    </lineage>
</organism>